<evidence type="ECO:0000256" key="1">
    <source>
        <dbReference type="SAM" id="Phobius"/>
    </source>
</evidence>
<dbReference type="EMBL" id="AP018203">
    <property type="protein sequence ID" value="BAY56803.1"/>
    <property type="molecule type" value="Genomic_DNA"/>
</dbReference>
<keyword evidence="1" id="KW-1133">Transmembrane helix</keyword>
<proteinExistence type="predicted"/>
<dbReference type="NCBIfam" id="TIGR03943">
    <property type="entry name" value="TIGR03943 family putative permease subunit"/>
    <property type="match status" value="1"/>
</dbReference>
<protein>
    <recommendedName>
        <fullName evidence="2">DUF1980 domain-containing protein</fullName>
    </recommendedName>
</protein>
<dbReference type="Pfam" id="PF21537">
    <property type="entry name" value="DUF1980_C"/>
    <property type="match status" value="1"/>
</dbReference>
<keyword evidence="1" id="KW-0472">Membrane</keyword>
<dbReference type="InterPro" id="IPR015402">
    <property type="entry name" value="DUF1980"/>
</dbReference>
<organism evidence="3 4">
    <name type="scientific">Leptolyngbya boryana NIES-2135</name>
    <dbReference type="NCBI Taxonomy" id="1973484"/>
    <lineage>
        <taxon>Bacteria</taxon>
        <taxon>Bacillati</taxon>
        <taxon>Cyanobacteriota</taxon>
        <taxon>Cyanophyceae</taxon>
        <taxon>Leptolyngbyales</taxon>
        <taxon>Leptolyngbyaceae</taxon>
        <taxon>Leptolyngbya group</taxon>
        <taxon>Leptolyngbya</taxon>
    </lineage>
</organism>
<feature type="transmembrane region" description="Helical" evidence="1">
    <location>
        <begin position="12"/>
        <end position="31"/>
    </location>
</feature>
<name>A0A1Z4JJG3_LEPBY</name>
<evidence type="ECO:0000313" key="3">
    <source>
        <dbReference type="EMBL" id="BAY56803.1"/>
    </source>
</evidence>
<feature type="transmembrane region" description="Helical" evidence="1">
    <location>
        <begin position="84"/>
        <end position="104"/>
    </location>
</feature>
<dbReference type="PANTHER" id="PTHR40047">
    <property type="entry name" value="UPF0703 PROTEIN YCGQ"/>
    <property type="match status" value="1"/>
</dbReference>
<reference evidence="3 4" key="1">
    <citation type="submission" date="2017-06" db="EMBL/GenBank/DDBJ databases">
        <title>Genome sequencing of cyanobaciteial culture collection at National Institute for Environmental Studies (NIES).</title>
        <authorList>
            <person name="Hirose Y."/>
            <person name="Shimura Y."/>
            <person name="Fujisawa T."/>
            <person name="Nakamura Y."/>
            <person name="Kawachi M."/>
        </authorList>
    </citation>
    <scope>NUCLEOTIDE SEQUENCE [LARGE SCALE GENOMIC DNA]</scope>
    <source>
        <strain evidence="3 4">NIES-2135</strain>
    </source>
</reference>
<keyword evidence="4" id="KW-1185">Reference proteome</keyword>
<evidence type="ECO:0000259" key="2">
    <source>
        <dbReference type="Pfam" id="PF21537"/>
    </source>
</evidence>
<dbReference type="AlphaFoldDB" id="A0A1Z4JJG3"/>
<accession>A0A1Z4JJG3</accession>
<sequence>MMSRIPWRVLTPWLNLMAIAAWGFAILKFWLTEQLFLLIHPNYNILTISAGFGLLFVAGIKGFYLWRARREPQLVQPDLPHATFFPPAFSSALLLIVAIAGLVITPRPFASQTAIDRGVNDSITLTRVRPQTFQASARTEDKSLIDWIRTLQVYPEPDAYTGQKAKLQGFVVTTPELSEQYFLLTRFVITCCAADVYPVRLPVKLTSGKNSDYKVDSWLEVEGQMITETIADKRQLVVQASSIKPIPEPKNPYDY</sequence>
<feature type="domain" description="DUF1980" evidence="2">
    <location>
        <begin position="140"/>
        <end position="255"/>
    </location>
</feature>
<dbReference type="Proteomes" id="UP000217895">
    <property type="component" value="Chromosome"/>
</dbReference>
<keyword evidence="1" id="KW-0812">Transmembrane</keyword>
<gene>
    <name evidence="3" type="ORF">NIES2135_36430</name>
</gene>
<evidence type="ECO:0000313" key="4">
    <source>
        <dbReference type="Proteomes" id="UP000217895"/>
    </source>
</evidence>
<dbReference type="PANTHER" id="PTHR40047:SF1">
    <property type="entry name" value="UPF0703 PROTEIN YCGQ"/>
    <property type="match status" value="1"/>
</dbReference>
<dbReference type="InterPro" id="IPR048447">
    <property type="entry name" value="DUF1980_C"/>
</dbReference>
<feature type="transmembrane region" description="Helical" evidence="1">
    <location>
        <begin position="43"/>
        <end position="64"/>
    </location>
</feature>
<dbReference type="InterPro" id="IPR052955">
    <property type="entry name" value="UPF0703_membrane_permease"/>
</dbReference>